<feature type="domain" description="Heterokaryon incompatibility" evidence="1">
    <location>
        <begin position="270"/>
        <end position="416"/>
    </location>
</feature>
<dbReference type="AlphaFoldDB" id="A0AAN9YD81"/>
<dbReference type="Pfam" id="PF06985">
    <property type="entry name" value="HET"/>
    <property type="match status" value="1"/>
</dbReference>
<dbReference type="PANTHER" id="PTHR33112">
    <property type="entry name" value="DOMAIN PROTEIN, PUTATIVE-RELATED"/>
    <property type="match status" value="1"/>
</dbReference>
<evidence type="ECO:0000313" key="3">
    <source>
        <dbReference type="Proteomes" id="UP001320245"/>
    </source>
</evidence>
<organism evidence="2 3">
    <name type="scientific">Cytospora paraplurivora</name>
    <dbReference type="NCBI Taxonomy" id="2898453"/>
    <lineage>
        <taxon>Eukaryota</taxon>
        <taxon>Fungi</taxon>
        <taxon>Dikarya</taxon>
        <taxon>Ascomycota</taxon>
        <taxon>Pezizomycotina</taxon>
        <taxon>Sordariomycetes</taxon>
        <taxon>Sordariomycetidae</taxon>
        <taxon>Diaporthales</taxon>
        <taxon>Cytosporaceae</taxon>
        <taxon>Cytospora</taxon>
    </lineage>
</organism>
<dbReference type="EMBL" id="JAJSPL020000047">
    <property type="protein sequence ID" value="KAK7733322.1"/>
    <property type="molecule type" value="Genomic_DNA"/>
</dbReference>
<name>A0AAN9YD81_9PEZI</name>
<accession>A0AAN9YD81</accession>
<protein>
    <recommendedName>
        <fullName evidence="1">Heterokaryon incompatibility domain-containing protein</fullName>
    </recommendedName>
</protein>
<sequence>MDTNGHTSKVALVKAATFKGGICDTCDLLKLSVDKFLIGDSDAARSLGRPALALARSNLRNAAPRLQLNSGRGPMSLGSVSEIQERAKRCSLCRLVHEAIGRYNTMSDVEGLACFMEWEVDGRQSRRKAGGTTAGEEDERVRYSNLSRRIRFWWTQGDGKKRDDRKKQEAYILFVPPRGQALPNADANLMRPGMQELWFLARDFDTEKSNQALIKSWLDLCETHHGKACKGHNDTDRFAALLRQTSFGVIDVVRMQLCQLPIHSNGPARYVALSYVWGHVGNTSHCTVRENVMQRIQPGGIEARVCPRTIQEAIQLTRDLGERYIWIDSLCIVQNSESSWRLNAANMDLVYGNAYLTICAADGEDCRVGLAALDPQEADTPLKAEYEKDLRLLVSRPSESVIRDSVWNQRAWTFQERILSRRCLVFAGKRFYFQCRSSNMSQDIYPDGSGTGWSSDWKNSPLRTLGELETRPIWFYMTYRPDTDDYGRETRSSVKGLRSDSFCGTIPDNPFGVNSVGFETLSQYSDQTVLQFWTWRAQFYVLRNNEATEEASPGEGLVRCDVADENGDWCGHIVLNGNWINDWRQERKWHFIAISDARSFSKDECRNWSHYIPKDLEDVEWDLFFVLLIDWNSEKLVWERVGLGKVFQAAFDWSGQWSEILLG</sequence>
<keyword evidence="3" id="KW-1185">Reference proteome</keyword>
<evidence type="ECO:0000259" key="1">
    <source>
        <dbReference type="Pfam" id="PF06985"/>
    </source>
</evidence>
<reference evidence="2 3" key="1">
    <citation type="journal article" date="2023" name="PLoS ONE">
        <title>Cytospora paraplurivora sp. nov. isolated from orchards with fruit tree decline syndrome in Ontario, Canada.</title>
        <authorList>
            <person name="Ilyukhin E."/>
            <person name="Nguyen H.D.T."/>
            <person name="Castle A.J."/>
            <person name="Ellouze W."/>
        </authorList>
    </citation>
    <scope>NUCLEOTIDE SEQUENCE [LARGE SCALE GENOMIC DNA]</scope>
    <source>
        <strain evidence="2 3">FDS-564</strain>
    </source>
</reference>
<comment type="caution">
    <text evidence="2">The sequence shown here is derived from an EMBL/GenBank/DDBJ whole genome shotgun (WGS) entry which is preliminary data.</text>
</comment>
<gene>
    <name evidence="2" type="ORF">SLS53_008219</name>
</gene>
<evidence type="ECO:0000313" key="2">
    <source>
        <dbReference type="EMBL" id="KAK7733322.1"/>
    </source>
</evidence>
<proteinExistence type="predicted"/>
<dbReference type="Proteomes" id="UP001320245">
    <property type="component" value="Unassembled WGS sequence"/>
</dbReference>
<dbReference type="PANTHER" id="PTHR33112:SF12">
    <property type="entry name" value="HETEROKARYON INCOMPATIBILITY DOMAIN-CONTAINING PROTEIN"/>
    <property type="match status" value="1"/>
</dbReference>
<dbReference type="InterPro" id="IPR010730">
    <property type="entry name" value="HET"/>
</dbReference>